<dbReference type="EMBL" id="RJUF01000198">
    <property type="protein sequence ID" value="MCP9766240.1"/>
    <property type="molecule type" value="Genomic_DNA"/>
</dbReference>
<evidence type="ECO:0000313" key="1">
    <source>
        <dbReference type="EMBL" id="MCP9766240.1"/>
    </source>
</evidence>
<keyword evidence="2" id="KW-1185">Reference proteome</keyword>
<dbReference type="Pfam" id="PF09697">
    <property type="entry name" value="Porph_ging"/>
    <property type="match status" value="1"/>
</dbReference>
<dbReference type="NCBIfam" id="TIGR01200">
    <property type="entry name" value="GLPGLI"/>
    <property type="match status" value="1"/>
</dbReference>
<accession>A0AAE3KY04</accession>
<reference evidence="1 2" key="1">
    <citation type="submission" date="2018-11" db="EMBL/GenBank/DDBJ databases">
        <title>Novel bacteria species description.</title>
        <authorList>
            <person name="Han J.-H."/>
        </authorList>
    </citation>
    <scope>NUCLEOTIDE SEQUENCE [LARGE SCALE GENOMIC DNA]</scope>
    <source>
        <strain evidence="1 2">KCTC23259</strain>
    </source>
</reference>
<sequence>MGRLISNNTMRNLIIICLVFVSALVQGQKISGRIIYETSRDLGKTLAKAKFMSKEEKDRESETWKNMFSQKTKYALNFTDKNSFYTFENQQETTEDGTFTYTHDDFYLTRDFEKGTYFDYQNVLGKTYIVEDSLKPYNWKIMNDVKDIAGYICMKAVAYDALKDQKIEAWFCTDFVTSSGPDRFYGLPGVIMEVTLDDGAYVISTVSVDTNPALEYPKLPKKVKGKKINTDGYNKIIVDYIKQSEAMHRLPWWLY</sequence>
<dbReference type="AlphaFoldDB" id="A0AAE3KY04"/>
<proteinExistence type="predicted"/>
<comment type="caution">
    <text evidence="1">The sequence shown here is derived from an EMBL/GenBank/DDBJ whole genome shotgun (WGS) entry which is preliminary data.</text>
</comment>
<name>A0AAE3KY04_9BACT</name>
<organism evidence="1 2">
    <name type="scientific">Lacihabitans soyangensis</name>
    <dbReference type="NCBI Taxonomy" id="869394"/>
    <lineage>
        <taxon>Bacteria</taxon>
        <taxon>Pseudomonadati</taxon>
        <taxon>Bacteroidota</taxon>
        <taxon>Cytophagia</taxon>
        <taxon>Cytophagales</taxon>
        <taxon>Leadbetterellaceae</taxon>
        <taxon>Lacihabitans</taxon>
    </lineage>
</organism>
<gene>
    <name evidence="1" type="ORF">EGI31_25155</name>
</gene>
<dbReference type="InterPro" id="IPR005901">
    <property type="entry name" value="GLPGLI"/>
</dbReference>
<protein>
    <submittedName>
        <fullName evidence="1">GLPGLI family protein</fullName>
    </submittedName>
</protein>
<evidence type="ECO:0000313" key="2">
    <source>
        <dbReference type="Proteomes" id="UP001204144"/>
    </source>
</evidence>
<dbReference type="Proteomes" id="UP001204144">
    <property type="component" value="Unassembled WGS sequence"/>
</dbReference>